<dbReference type="RefSeq" id="WP_330513199.1">
    <property type="nucleotide sequence ID" value="NZ_JAZEIH010000020.1"/>
</dbReference>
<accession>A0ABU7N7Z2</accession>
<organism evidence="1 2">
    <name type="scientific">Pseudomonas viridiflava</name>
    <name type="common">Phytomonas viridiflava</name>
    <dbReference type="NCBI Taxonomy" id="33069"/>
    <lineage>
        <taxon>Bacteria</taxon>
        <taxon>Pseudomonadati</taxon>
        <taxon>Pseudomonadota</taxon>
        <taxon>Gammaproteobacteria</taxon>
        <taxon>Pseudomonadales</taxon>
        <taxon>Pseudomonadaceae</taxon>
        <taxon>Pseudomonas</taxon>
    </lineage>
</organism>
<dbReference type="InterPro" id="IPR043504">
    <property type="entry name" value="Peptidase_S1_PA_chymotrypsin"/>
</dbReference>
<protein>
    <submittedName>
        <fullName evidence="1">Uncharacterized protein</fullName>
    </submittedName>
</protein>
<evidence type="ECO:0000313" key="2">
    <source>
        <dbReference type="Proteomes" id="UP001343600"/>
    </source>
</evidence>
<proteinExistence type="predicted"/>
<name>A0ABU7N7Z2_PSEVI</name>
<evidence type="ECO:0000313" key="1">
    <source>
        <dbReference type="EMBL" id="MEE4040641.1"/>
    </source>
</evidence>
<keyword evidence="2" id="KW-1185">Reference proteome</keyword>
<dbReference type="SUPFAM" id="SSF50494">
    <property type="entry name" value="Trypsin-like serine proteases"/>
    <property type="match status" value="1"/>
</dbReference>
<comment type="caution">
    <text evidence="1">The sequence shown here is derived from an EMBL/GenBank/DDBJ whole genome shotgun (WGS) entry which is preliminary data.</text>
</comment>
<dbReference type="EMBL" id="JAZEIP010000014">
    <property type="protein sequence ID" value="MEE4040641.1"/>
    <property type="molecule type" value="Genomic_DNA"/>
</dbReference>
<dbReference type="InterPro" id="IPR009003">
    <property type="entry name" value="Peptidase_S1_PA"/>
</dbReference>
<reference evidence="1 2" key="1">
    <citation type="submission" date="2024-01" db="EMBL/GenBank/DDBJ databases">
        <title>Characterization of Pseudomonas viridiflava in Georgia, USA.</title>
        <authorList>
            <person name="Zhao M."/>
            <person name="Dutta B."/>
        </authorList>
    </citation>
    <scope>NUCLEOTIDE SEQUENCE [LARGE SCALE GENOMIC DNA]</scope>
    <source>
        <strain evidence="1 2">21GA0539</strain>
    </source>
</reference>
<gene>
    <name evidence="1" type="ORF">V2I87_11110</name>
</gene>
<dbReference type="Gene3D" id="2.40.10.10">
    <property type="entry name" value="Trypsin-like serine proteases"/>
    <property type="match status" value="2"/>
</dbReference>
<sequence length="369" mass="38947">MSTDQQPSAFDVACSIRKWAVEHGILRPVAGALEASITATVDPIKAGLEFESMMRQKELLSIAFNESSKTIFLYTKRKVSGKDLKVLPQSIRNCGIAYPQGVVEEIGKNNQVAHGAAASMIIAGGLNRYACGSSISPGNSQSAGTLGALVIDNAGTMLGLSNNHVTGLCNHSQVGLPILAPGVLDVSPGGVNPFTLGFHKSVLEMSIGTQGNVDVSRNSDAAIFTILEPQNVSSSQGGVYDTPTSVTDPVDGMCVEKVGRTTGHTRGKIVGRELMPVEISYSAANFGFQGRILFENVWVIHGENVPFGQPGDSGSLIVQMDEHGIRHAVGLLFAGGTDSLGPENQRTFFLPIRPILEKLQVSLLGGHNV</sequence>
<dbReference type="Proteomes" id="UP001343600">
    <property type="component" value="Unassembled WGS sequence"/>
</dbReference>